<sequence length="245" mass="27293">MRPLCWLLVGRIFAPRLPLGEAPAQPAEPLNEDITMGAVVPAQDFQDDISLDAELNMSNVVVGFNHSGSDPAPRGQVHSTRNGYLNGYETVHEGDIQQPSGSALNSTVIDSELQEVRYTTLGSDSCTIHFGRQGEGIPLSAVNTLDDHSFAFEQGSSLNIKASLRFRFRYWLNISELGDHVDRRKQVNIRHSNKEGPPISLRAMARLVLSELMAEMVSFPIDDLVLIRVERVKFGTLQPIFRLRR</sequence>
<evidence type="ECO:0000256" key="1">
    <source>
        <dbReference type="SAM" id="SignalP"/>
    </source>
</evidence>
<accession>A0A2G8RVG1</accession>
<comment type="caution">
    <text evidence="2">The sequence shown here is derived from an EMBL/GenBank/DDBJ whole genome shotgun (WGS) entry which is preliminary data.</text>
</comment>
<dbReference type="EMBL" id="AYKW01000056">
    <property type="protein sequence ID" value="PIL25500.1"/>
    <property type="molecule type" value="Genomic_DNA"/>
</dbReference>
<keyword evidence="1" id="KW-0732">Signal</keyword>
<proteinExistence type="predicted"/>
<evidence type="ECO:0000313" key="2">
    <source>
        <dbReference type="EMBL" id="PIL25500.1"/>
    </source>
</evidence>
<evidence type="ECO:0000313" key="3">
    <source>
        <dbReference type="Proteomes" id="UP000230002"/>
    </source>
</evidence>
<dbReference type="OrthoDB" id="2754513at2759"/>
<feature type="signal peptide" evidence="1">
    <location>
        <begin position="1"/>
        <end position="20"/>
    </location>
</feature>
<organism evidence="2 3">
    <name type="scientific">Ganoderma sinense ZZ0214-1</name>
    <dbReference type="NCBI Taxonomy" id="1077348"/>
    <lineage>
        <taxon>Eukaryota</taxon>
        <taxon>Fungi</taxon>
        <taxon>Dikarya</taxon>
        <taxon>Basidiomycota</taxon>
        <taxon>Agaricomycotina</taxon>
        <taxon>Agaricomycetes</taxon>
        <taxon>Polyporales</taxon>
        <taxon>Polyporaceae</taxon>
        <taxon>Ganoderma</taxon>
    </lineage>
</organism>
<dbReference type="Proteomes" id="UP000230002">
    <property type="component" value="Unassembled WGS sequence"/>
</dbReference>
<reference evidence="2 3" key="1">
    <citation type="journal article" date="2015" name="Sci. Rep.">
        <title>Chromosome-level genome map provides insights into diverse defense mechanisms in the medicinal fungus Ganoderma sinense.</title>
        <authorList>
            <person name="Zhu Y."/>
            <person name="Xu J."/>
            <person name="Sun C."/>
            <person name="Zhou S."/>
            <person name="Xu H."/>
            <person name="Nelson D.R."/>
            <person name="Qian J."/>
            <person name="Song J."/>
            <person name="Luo H."/>
            <person name="Xiang L."/>
            <person name="Li Y."/>
            <person name="Xu Z."/>
            <person name="Ji A."/>
            <person name="Wang L."/>
            <person name="Lu S."/>
            <person name="Hayward A."/>
            <person name="Sun W."/>
            <person name="Li X."/>
            <person name="Schwartz D.C."/>
            <person name="Wang Y."/>
            <person name="Chen S."/>
        </authorList>
    </citation>
    <scope>NUCLEOTIDE SEQUENCE [LARGE SCALE GENOMIC DNA]</scope>
    <source>
        <strain evidence="2 3">ZZ0214-1</strain>
    </source>
</reference>
<feature type="chain" id="PRO_5013715122" evidence="1">
    <location>
        <begin position="21"/>
        <end position="245"/>
    </location>
</feature>
<gene>
    <name evidence="2" type="ORF">GSI_13391</name>
</gene>
<name>A0A2G8RVG1_9APHY</name>
<keyword evidence="3" id="KW-1185">Reference proteome</keyword>
<dbReference type="AlphaFoldDB" id="A0A2G8RVG1"/>
<protein>
    <submittedName>
        <fullName evidence="2">Uncharacterized protein</fullName>
    </submittedName>
</protein>